<evidence type="ECO:0000313" key="2">
    <source>
        <dbReference type="Proteomes" id="UP000747542"/>
    </source>
</evidence>
<name>A0A8J5NGA8_HOMAM</name>
<sequence length="87" mass="9869">MMYTGSFYGNQLYIIMCPFSPFCLTTDPADIYKVTQEDVKYATLHPFRNSYFTKTLAQRMPPLSLEDEVNLLNLAYSKIGITLTVGG</sequence>
<proteinExistence type="predicted"/>
<protein>
    <submittedName>
        <fullName evidence="1">Putative O-linked-mannose beta-1-2-N-acetylglucosaminyltransferase 1-like 1</fullName>
    </submittedName>
</protein>
<dbReference type="AlphaFoldDB" id="A0A8J5NGA8"/>
<accession>A0A8J5NGA8</accession>
<organism evidence="1 2">
    <name type="scientific">Homarus americanus</name>
    <name type="common">American lobster</name>
    <dbReference type="NCBI Taxonomy" id="6706"/>
    <lineage>
        <taxon>Eukaryota</taxon>
        <taxon>Metazoa</taxon>
        <taxon>Ecdysozoa</taxon>
        <taxon>Arthropoda</taxon>
        <taxon>Crustacea</taxon>
        <taxon>Multicrustacea</taxon>
        <taxon>Malacostraca</taxon>
        <taxon>Eumalacostraca</taxon>
        <taxon>Eucarida</taxon>
        <taxon>Decapoda</taxon>
        <taxon>Pleocyemata</taxon>
        <taxon>Astacidea</taxon>
        <taxon>Nephropoidea</taxon>
        <taxon>Nephropidae</taxon>
        <taxon>Homarus</taxon>
    </lineage>
</organism>
<dbReference type="Proteomes" id="UP000747542">
    <property type="component" value="Unassembled WGS sequence"/>
</dbReference>
<gene>
    <name evidence="1" type="ORF">Hamer_G003879</name>
</gene>
<keyword evidence="2" id="KW-1185">Reference proteome</keyword>
<reference evidence="1" key="1">
    <citation type="journal article" date="2021" name="Sci. Adv.">
        <title>The American lobster genome reveals insights on longevity, neural, and immune adaptations.</title>
        <authorList>
            <person name="Polinski J.M."/>
            <person name="Zimin A.V."/>
            <person name="Clark K.F."/>
            <person name="Kohn A.B."/>
            <person name="Sadowski N."/>
            <person name="Timp W."/>
            <person name="Ptitsyn A."/>
            <person name="Khanna P."/>
            <person name="Romanova D.Y."/>
            <person name="Williams P."/>
            <person name="Greenwood S.J."/>
            <person name="Moroz L.L."/>
            <person name="Walt D.R."/>
            <person name="Bodnar A.G."/>
        </authorList>
    </citation>
    <scope>NUCLEOTIDE SEQUENCE</scope>
    <source>
        <strain evidence="1">GMGI-L3</strain>
    </source>
</reference>
<dbReference type="EMBL" id="JAHLQT010000697">
    <property type="protein sequence ID" value="KAG7178108.1"/>
    <property type="molecule type" value="Genomic_DNA"/>
</dbReference>
<comment type="caution">
    <text evidence="1">The sequence shown here is derived from an EMBL/GenBank/DDBJ whole genome shotgun (WGS) entry which is preliminary data.</text>
</comment>
<evidence type="ECO:0000313" key="1">
    <source>
        <dbReference type="EMBL" id="KAG7178108.1"/>
    </source>
</evidence>